<accession>A0A4R0QXQ8</accession>
<keyword evidence="5" id="KW-1185">Reference proteome</keyword>
<dbReference type="PANTHER" id="PTHR48081:SF8">
    <property type="entry name" value="ALPHA_BETA HYDROLASE FOLD-3 DOMAIN-CONTAINING PROTEIN-RELATED"/>
    <property type="match status" value="1"/>
</dbReference>
<dbReference type="InterPro" id="IPR029058">
    <property type="entry name" value="AB_hydrolase_fold"/>
</dbReference>
<dbReference type="RefSeq" id="WP_131283960.1">
    <property type="nucleotide sequence ID" value="NZ_RXLP01000019.1"/>
</dbReference>
<evidence type="ECO:0000259" key="3">
    <source>
        <dbReference type="Pfam" id="PF07859"/>
    </source>
</evidence>
<dbReference type="SUPFAM" id="SSF53474">
    <property type="entry name" value="alpha/beta-Hydrolases"/>
    <property type="match status" value="1"/>
</dbReference>
<feature type="domain" description="Alpha/beta hydrolase fold-3" evidence="3">
    <location>
        <begin position="123"/>
        <end position="336"/>
    </location>
</feature>
<dbReference type="Pfam" id="PF07859">
    <property type="entry name" value="Abhydrolase_3"/>
    <property type="match status" value="1"/>
</dbReference>
<sequence>MAHPHLFRKIATCATAGFALVAGAAWAYDWYTRKKFNSSALAYEMNRYYGSFPRRSAQEEAAWFDEERGKERPNKGLPELAMKLGLATVFDDGSDVSSETYGLTTYCFKPSNFTSTIAPHTTILYIHGGAYVKGFNGYNTTFLTCLAHKFGVTVLAPDYDTAPYGDALTASRQITALYKQYRSSHPYERVILMGDSAGAGLALGLALQWAKEHNDYATSSQQTRIPVPEGIIVISPWVDTTLENPEISQLTFDDPYLRPELLRVDAHEWAGGLSQKDYRISPIYGNLESLSDSPVTVIMGSNEIFYPDVALFVDKLRNSRVEVKFHVAEAMTHDYALLPIPESRESFRWIKEAIERATSR</sequence>
<organism evidence="4 5">
    <name type="scientific">Alloscardovia theropitheci</name>
    <dbReference type="NCBI Taxonomy" id="2496842"/>
    <lineage>
        <taxon>Bacteria</taxon>
        <taxon>Bacillati</taxon>
        <taxon>Actinomycetota</taxon>
        <taxon>Actinomycetes</taxon>
        <taxon>Bifidobacteriales</taxon>
        <taxon>Bifidobacteriaceae</taxon>
        <taxon>Alloscardovia</taxon>
    </lineage>
</organism>
<feature type="chain" id="PRO_5020488856" evidence="2">
    <location>
        <begin position="28"/>
        <end position="360"/>
    </location>
</feature>
<feature type="signal peptide" evidence="2">
    <location>
        <begin position="1"/>
        <end position="27"/>
    </location>
</feature>
<evidence type="ECO:0000313" key="4">
    <source>
        <dbReference type="EMBL" id="TCD54271.1"/>
    </source>
</evidence>
<dbReference type="EMBL" id="RXLP01000019">
    <property type="protein sequence ID" value="TCD54271.1"/>
    <property type="molecule type" value="Genomic_DNA"/>
</dbReference>
<dbReference type="GO" id="GO:0016787">
    <property type="term" value="F:hydrolase activity"/>
    <property type="evidence" value="ECO:0007669"/>
    <property type="project" value="UniProtKB-KW"/>
</dbReference>
<comment type="caution">
    <text evidence="4">The sequence shown here is derived from an EMBL/GenBank/DDBJ whole genome shotgun (WGS) entry which is preliminary data.</text>
</comment>
<dbReference type="OrthoDB" id="9803828at2"/>
<protein>
    <submittedName>
        <fullName evidence="4">Alpha/beta hydrolase</fullName>
    </submittedName>
</protein>
<evidence type="ECO:0000256" key="2">
    <source>
        <dbReference type="SAM" id="SignalP"/>
    </source>
</evidence>
<evidence type="ECO:0000256" key="1">
    <source>
        <dbReference type="ARBA" id="ARBA00022801"/>
    </source>
</evidence>
<dbReference type="InterPro" id="IPR050300">
    <property type="entry name" value="GDXG_lipolytic_enzyme"/>
</dbReference>
<gene>
    <name evidence="4" type="ORF">EJ419_04325</name>
</gene>
<dbReference type="AlphaFoldDB" id="A0A4R0QXQ8"/>
<dbReference type="PANTHER" id="PTHR48081">
    <property type="entry name" value="AB HYDROLASE SUPERFAMILY PROTEIN C4A8.06C"/>
    <property type="match status" value="1"/>
</dbReference>
<dbReference type="Proteomes" id="UP000291289">
    <property type="component" value="Unassembled WGS sequence"/>
</dbReference>
<reference evidence="4 5" key="1">
    <citation type="submission" date="2018-12" db="EMBL/GenBank/DDBJ databases">
        <title>Alloscrdovia theropitheci sp. nov: a novel taxon from the feces of the bleeding-herat monkey (Theropithecus geleda).</title>
        <authorList>
            <person name="Modesto M."/>
        </authorList>
    </citation>
    <scope>NUCLEOTIDE SEQUENCE [LARGE SCALE GENOMIC DNA]</scope>
    <source>
        <strain evidence="4 5">GLDI4/2</strain>
    </source>
</reference>
<dbReference type="InterPro" id="IPR013094">
    <property type="entry name" value="AB_hydrolase_3"/>
</dbReference>
<keyword evidence="1 4" id="KW-0378">Hydrolase</keyword>
<name>A0A4R0QXQ8_9BIFI</name>
<proteinExistence type="predicted"/>
<keyword evidence="2" id="KW-0732">Signal</keyword>
<dbReference type="Gene3D" id="3.40.50.1820">
    <property type="entry name" value="alpha/beta hydrolase"/>
    <property type="match status" value="1"/>
</dbReference>
<evidence type="ECO:0000313" key="5">
    <source>
        <dbReference type="Proteomes" id="UP000291289"/>
    </source>
</evidence>